<keyword evidence="1" id="KW-0175">Coiled coil</keyword>
<evidence type="ECO:0000313" key="4">
    <source>
        <dbReference type="Proteomes" id="UP001263246"/>
    </source>
</evidence>
<evidence type="ECO:0000256" key="2">
    <source>
        <dbReference type="SAM" id="Phobius"/>
    </source>
</evidence>
<name>A0ABU3TYF9_9FIRM</name>
<sequence>MVKRLKQNSFGLWMVISVIFAVLIHILFSIKAPVSWLEAKWSAGDILTYASGVSLGLLAMWQNQRFKEENDKSQERLEKLTIQANELNIIDKIIENETRKLQEAQICWDDFCDACEFATISGFFIESKGDEDTILGKTRNHIALINRLYAQLQRIVQNDPDDVARSCFTGISNAANHAEDLCHFFERWKEQDEIADNDYIKKYYKEYKELLLVRNVFLSIQEKRLNAILYKNMSLDEIRKELNPEKKTT</sequence>
<feature type="coiled-coil region" evidence="1">
    <location>
        <begin position="63"/>
        <end position="90"/>
    </location>
</feature>
<proteinExistence type="predicted"/>
<evidence type="ECO:0008006" key="5">
    <source>
        <dbReference type="Google" id="ProtNLM"/>
    </source>
</evidence>
<feature type="transmembrane region" description="Helical" evidence="2">
    <location>
        <begin position="12"/>
        <end position="30"/>
    </location>
</feature>
<evidence type="ECO:0000256" key="1">
    <source>
        <dbReference type="SAM" id="Coils"/>
    </source>
</evidence>
<dbReference type="EMBL" id="JAWHPR010000003">
    <property type="protein sequence ID" value="MDU8688311.1"/>
    <property type="molecule type" value="Genomic_DNA"/>
</dbReference>
<keyword evidence="2" id="KW-0812">Transmembrane</keyword>
<keyword evidence="2" id="KW-1133">Transmembrane helix</keyword>
<keyword evidence="2" id="KW-0472">Membrane</keyword>
<gene>
    <name evidence="3" type="ORF">RX402_06035</name>
</gene>
<comment type="caution">
    <text evidence="3">The sequence shown here is derived from an EMBL/GenBank/DDBJ whole genome shotgun (WGS) entry which is preliminary data.</text>
</comment>
<dbReference type="RefSeq" id="WP_249236596.1">
    <property type="nucleotide sequence ID" value="NZ_CP094473.1"/>
</dbReference>
<dbReference type="Proteomes" id="UP001263246">
    <property type="component" value="Unassembled WGS sequence"/>
</dbReference>
<organism evidence="3 4">
    <name type="scientific">Faecalibacterium wellingii</name>
    <dbReference type="NCBI Taxonomy" id="2929491"/>
    <lineage>
        <taxon>Bacteria</taxon>
        <taxon>Bacillati</taxon>
        <taxon>Bacillota</taxon>
        <taxon>Clostridia</taxon>
        <taxon>Eubacteriales</taxon>
        <taxon>Oscillospiraceae</taxon>
        <taxon>Faecalibacterium</taxon>
    </lineage>
</organism>
<accession>A0ABU3TYF9</accession>
<protein>
    <recommendedName>
        <fullName evidence="5">DUF4760 domain-containing protein</fullName>
    </recommendedName>
</protein>
<reference evidence="3 4" key="1">
    <citation type="submission" date="2023-10" db="EMBL/GenBank/DDBJ databases">
        <title>Host Genetic Regulation of Human Gut Microbial Structural Variation.</title>
        <authorList>
            <person name="Harmsen H.J.M."/>
        </authorList>
    </citation>
    <scope>NUCLEOTIDE SEQUENCE [LARGE SCALE GENOMIC DNA]</scope>
    <source>
        <strain evidence="3 4">HTF-F</strain>
    </source>
</reference>
<keyword evidence="4" id="KW-1185">Reference proteome</keyword>
<evidence type="ECO:0000313" key="3">
    <source>
        <dbReference type="EMBL" id="MDU8688311.1"/>
    </source>
</evidence>